<accession>A0A268F1R3</accession>
<dbReference type="SUPFAM" id="SSF50891">
    <property type="entry name" value="Cyclophilin-like"/>
    <property type="match status" value="1"/>
</dbReference>
<evidence type="ECO:0000256" key="2">
    <source>
        <dbReference type="ARBA" id="ARBA00022801"/>
    </source>
</evidence>
<gene>
    <name evidence="5" type="ORF">CHH67_04950</name>
</gene>
<dbReference type="PANTHER" id="PTHR34698:SF2">
    <property type="entry name" value="5-OXOPROLINASE SUBUNIT B"/>
    <property type="match status" value="1"/>
</dbReference>
<evidence type="ECO:0000256" key="3">
    <source>
        <dbReference type="ARBA" id="ARBA00022840"/>
    </source>
</evidence>
<dbReference type="Gene3D" id="3.30.1360.40">
    <property type="match status" value="1"/>
</dbReference>
<dbReference type="InterPro" id="IPR010016">
    <property type="entry name" value="PxpB"/>
</dbReference>
<dbReference type="InterPro" id="IPR003833">
    <property type="entry name" value="CT_C_D"/>
</dbReference>
<dbReference type="Proteomes" id="UP000215596">
    <property type="component" value="Unassembled WGS sequence"/>
</dbReference>
<reference evidence="5 6" key="1">
    <citation type="submission" date="2017-07" db="EMBL/GenBank/DDBJ databases">
        <title>Isolation and whole genome analysis of endospore-forming bacteria from heroin.</title>
        <authorList>
            <person name="Kalinowski J."/>
            <person name="Ahrens B."/>
            <person name="Al-Dilaimi A."/>
            <person name="Winkler A."/>
            <person name="Wibberg D."/>
            <person name="Schleenbecker U."/>
            <person name="Ruckert C."/>
            <person name="Wolfel R."/>
            <person name="Grass G."/>
        </authorList>
    </citation>
    <scope>NUCLEOTIDE SEQUENCE [LARGE SCALE GENOMIC DNA]</scope>
    <source>
        <strain evidence="5 6">7537-G1</strain>
    </source>
</reference>
<dbReference type="OrthoDB" id="9778567at2"/>
<proteinExistence type="predicted"/>
<keyword evidence="3" id="KW-0067">ATP-binding</keyword>
<dbReference type="InterPro" id="IPR029000">
    <property type="entry name" value="Cyclophilin-like_dom_sf"/>
</dbReference>
<organism evidence="5 6">
    <name type="scientific">Paenibacillus campinasensis</name>
    <dbReference type="NCBI Taxonomy" id="66347"/>
    <lineage>
        <taxon>Bacteria</taxon>
        <taxon>Bacillati</taxon>
        <taxon>Bacillota</taxon>
        <taxon>Bacilli</taxon>
        <taxon>Bacillales</taxon>
        <taxon>Paenibacillaceae</taxon>
        <taxon>Paenibacillus</taxon>
    </lineage>
</organism>
<dbReference type="GO" id="GO:0005524">
    <property type="term" value="F:ATP binding"/>
    <property type="evidence" value="ECO:0007669"/>
    <property type="project" value="UniProtKB-KW"/>
</dbReference>
<dbReference type="SUPFAM" id="SSF160467">
    <property type="entry name" value="PH0987 N-terminal domain-like"/>
    <property type="match status" value="1"/>
</dbReference>
<keyword evidence="1" id="KW-0547">Nucleotide-binding</keyword>
<dbReference type="AlphaFoldDB" id="A0A268F1R3"/>
<sequence length="249" mass="26973">MREAELKGRDQIEIYPYGESAVRIEFGKGIDPEINRKVRALTANLESEPFPGMIECVSAFTSVTVFYDLLAVRNMASPLSESQSAYEIVSDLVRERAAGMATEASGQARTVEIPVCYGGSFGPDLAYVAEHNKLTPSEVIDIHTSGEYLVYMIGFAPGFPFLGGMSERIATPRRSSPRLSIPAGSVGIAGKQTGVYPIVTPGGWQLIGSTPLALFRPEDHPPSLLQAGDVVKFRAITPAQYEEFRGGRI</sequence>
<dbReference type="Gene3D" id="2.40.100.10">
    <property type="entry name" value="Cyclophilin-like"/>
    <property type="match status" value="1"/>
</dbReference>
<dbReference type="GO" id="GO:0016787">
    <property type="term" value="F:hydrolase activity"/>
    <property type="evidence" value="ECO:0007669"/>
    <property type="project" value="UniProtKB-KW"/>
</dbReference>
<comment type="caution">
    <text evidence="5">The sequence shown here is derived from an EMBL/GenBank/DDBJ whole genome shotgun (WGS) entry which is preliminary data.</text>
</comment>
<dbReference type="SMART" id="SM00796">
    <property type="entry name" value="AHS1"/>
    <property type="match status" value="1"/>
</dbReference>
<name>A0A268F1R3_9BACL</name>
<dbReference type="RefSeq" id="WP_095263879.1">
    <property type="nucleotide sequence ID" value="NZ_NPBY01000013.1"/>
</dbReference>
<evidence type="ECO:0000259" key="4">
    <source>
        <dbReference type="SMART" id="SM00796"/>
    </source>
</evidence>
<evidence type="ECO:0000313" key="5">
    <source>
        <dbReference type="EMBL" id="PAD79283.1"/>
    </source>
</evidence>
<keyword evidence="2" id="KW-0378">Hydrolase</keyword>
<dbReference type="NCBIfam" id="TIGR00370">
    <property type="entry name" value="5-oxoprolinase subunit PxpB"/>
    <property type="match status" value="1"/>
</dbReference>
<feature type="domain" description="Carboxyltransferase" evidence="4">
    <location>
        <begin position="12"/>
        <end position="225"/>
    </location>
</feature>
<evidence type="ECO:0000256" key="1">
    <source>
        <dbReference type="ARBA" id="ARBA00022741"/>
    </source>
</evidence>
<protein>
    <submittedName>
        <fullName evidence="5">Kinase inhibitor</fullName>
    </submittedName>
</protein>
<dbReference type="EMBL" id="NPBY01000013">
    <property type="protein sequence ID" value="PAD79283.1"/>
    <property type="molecule type" value="Genomic_DNA"/>
</dbReference>
<dbReference type="Pfam" id="PF02682">
    <property type="entry name" value="CT_C_D"/>
    <property type="match status" value="1"/>
</dbReference>
<dbReference type="PANTHER" id="PTHR34698">
    <property type="entry name" value="5-OXOPROLINASE SUBUNIT B"/>
    <property type="match status" value="1"/>
</dbReference>
<evidence type="ECO:0000313" key="6">
    <source>
        <dbReference type="Proteomes" id="UP000215596"/>
    </source>
</evidence>